<evidence type="ECO:0000256" key="13">
    <source>
        <dbReference type="RuleBase" id="RU365074"/>
    </source>
</evidence>
<keyword evidence="9" id="KW-0156">Chromatin regulator</keyword>
<evidence type="ECO:0000256" key="12">
    <source>
        <dbReference type="ARBA" id="ARBA00023242"/>
    </source>
</evidence>
<feature type="compositionally biased region" description="Low complexity" evidence="14">
    <location>
        <begin position="304"/>
        <end position="318"/>
    </location>
</feature>
<keyword evidence="7 13" id="KW-0808">Transferase</keyword>
<reference evidence="16" key="1">
    <citation type="submission" date="2011-02" db="EMBL/GenBank/DDBJ databases">
        <title>The Genome Sequence of Capsaspora owczarzaki ATCC 30864.</title>
        <authorList>
            <person name="Russ C."/>
            <person name="Cuomo C."/>
            <person name="Burger G."/>
            <person name="Gray M.W."/>
            <person name="Holland P.W.H."/>
            <person name="King N."/>
            <person name="Lang F.B.F."/>
            <person name="Roger A.J."/>
            <person name="Ruiz-Trillo I."/>
            <person name="Young S.K."/>
            <person name="Zeng Q."/>
            <person name="Gargeya S."/>
            <person name="Alvarado L."/>
            <person name="Berlin A."/>
            <person name="Chapman S.B."/>
            <person name="Chen Z."/>
            <person name="Freedman E."/>
            <person name="Gellesch M."/>
            <person name="Goldberg J."/>
            <person name="Griggs A."/>
            <person name="Gujja S."/>
            <person name="Heilman E."/>
            <person name="Heiman D."/>
            <person name="Howarth C."/>
            <person name="Mehta T."/>
            <person name="Neiman D."/>
            <person name="Pearson M."/>
            <person name="Roberts A."/>
            <person name="Saif S."/>
            <person name="Shea T."/>
            <person name="Shenoy N."/>
            <person name="Sisk P."/>
            <person name="Stolte C."/>
            <person name="Sykes S."/>
            <person name="White J."/>
            <person name="Yandava C."/>
            <person name="Haas B."/>
            <person name="Nusbaum C."/>
            <person name="Birren B."/>
        </authorList>
    </citation>
    <scope>NUCLEOTIDE SEQUENCE</scope>
    <source>
        <strain evidence="16">ATCC 30864</strain>
    </source>
</reference>
<dbReference type="GO" id="GO:0016433">
    <property type="term" value="F:rRNA (adenine) methyltransferase activity"/>
    <property type="evidence" value="ECO:0007669"/>
    <property type="project" value="TreeGrafter"/>
</dbReference>
<evidence type="ECO:0000256" key="8">
    <source>
        <dbReference type="ARBA" id="ARBA00022691"/>
    </source>
</evidence>
<comment type="subcellular location">
    <subcellularLocation>
        <location evidence="1 13">Nucleus</location>
        <location evidence="1 13">Nucleolus</location>
    </subcellularLocation>
</comment>
<dbReference type="Gene3D" id="3.40.50.150">
    <property type="entry name" value="Vaccinia Virus protein VP39"/>
    <property type="match status" value="1"/>
</dbReference>
<dbReference type="EC" id="2.1.1.-" evidence="13"/>
<feature type="region of interest" description="Disordered" evidence="14">
    <location>
        <begin position="115"/>
        <end position="230"/>
    </location>
</feature>
<dbReference type="PANTHER" id="PTHR12787:SF0">
    <property type="entry name" value="RIBOSOMAL RNA-PROCESSING PROTEIN 8"/>
    <property type="match status" value="1"/>
</dbReference>
<dbReference type="FunFam" id="3.40.50.150:FF:000068">
    <property type="entry name" value="Ribosomal RNA-processing protein 8"/>
    <property type="match status" value="1"/>
</dbReference>
<feature type="region of interest" description="Disordered" evidence="14">
    <location>
        <begin position="83"/>
        <end position="103"/>
    </location>
</feature>
<dbReference type="Proteomes" id="UP000008743">
    <property type="component" value="Unassembled WGS sequence"/>
</dbReference>
<dbReference type="InterPro" id="IPR029063">
    <property type="entry name" value="SAM-dependent_MTases_sf"/>
</dbReference>
<feature type="compositionally biased region" description="Low complexity" evidence="14">
    <location>
        <begin position="24"/>
        <end position="53"/>
    </location>
</feature>
<keyword evidence="4" id="KW-0678">Repressor</keyword>
<dbReference type="PANTHER" id="PTHR12787">
    <property type="entry name" value="RIBOSOMAL RNA-PROCESSING PROTEIN 8"/>
    <property type="match status" value="1"/>
</dbReference>
<dbReference type="InParanoid" id="A0A0D2X495"/>
<dbReference type="OrthoDB" id="10258825at2759"/>
<dbReference type="EMBL" id="KE346369">
    <property type="protein sequence ID" value="KJE95669.1"/>
    <property type="molecule type" value="Genomic_DNA"/>
</dbReference>
<sequence length="576" mass="60623">MPLPQLDEPDWGDVDVPAPPPSTTPAKATTPSNKKTPTSKSGAKQAAKQQPAKEGVDEEVVAAAAPSVSIWSGAARDKAVAQQTEAQQSSVIKKKTNAGSSAGVTAAATAAAAAAGSKKVDKRSHAVAAASDEVVDKAAAKSSAKPAYKNAPGNASKHDGKASDASTEAKPTVKRAKQDGKDKKDTAAAAATATTDGVTATATDGADGTDGAEAAERVSKRPTLTKKQKMKIKRARLALEAATAAGETAPMQVVAPAASDVDKKSKKNKFKNQEYAERLAVAKLAPRKPTPMAVDDAPAVTPAAAGKGKAAAKPTVAAKKVDNDSDDDDDDNDSSETKPTSKAEAPKSAKASKTPVATTAADKLRGARFRWINEQLYTTTGKLAQKLFKDDPKLFDIYHEGFRTQVRSWPVNPVDVMIKYLETKPANLSVADFGCGEAKIAATAAQNVHSFDLVAANDSVVACDIAHVPLANEAIDIAIFSLSLMGTNCIEFLMEARRVLKPKGTLKIAEVLSRLHSPKQFIAVLKELGFDLVNQDGTNNVFIVMEFIKTPRASTVSKQNIQQYKDMLKPCLYKKR</sequence>
<gene>
    <name evidence="15" type="ORF">CAOG_006095</name>
</gene>
<evidence type="ECO:0000256" key="2">
    <source>
        <dbReference type="ARBA" id="ARBA00006301"/>
    </source>
</evidence>
<keyword evidence="6 13" id="KW-0489">Methyltransferase</keyword>
<feature type="compositionally biased region" description="Low complexity" evidence="14">
    <location>
        <begin position="187"/>
        <end position="212"/>
    </location>
</feature>
<dbReference type="Gene3D" id="1.10.10.2150">
    <property type="entry name" value="Ribosomal RNA-processing protein 8, N-terminal domain"/>
    <property type="match status" value="1"/>
</dbReference>
<protein>
    <recommendedName>
        <fullName evidence="3 13">Ribosomal RNA-processing protein 8</fullName>
        <ecNumber evidence="13">2.1.1.-</ecNumber>
    </recommendedName>
</protein>
<evidence type="ECO:0000313" key="15">
    <source>
        <dbReference type="EMBL" id="KJE95669.1"/>
    </source>
</evidence>
<feature type="compositionally biased region" description="Basic and acidic residues" evidence="14">
    <location>
        <begin position="176"/>
        <end position="186"/>
    </location>
</feature>
<name>A0A0D2X495_CAPO3</name>
<organism evidence="15 16">
    <name type="scientific">Capsaspora owczarzaki (strain ATCC 30864)</name>
    <dbReference type="NCBI Taxonomy" id="595528"/>
    <lineage>
        <taxon>Eukaryota</taxon>
        <taxon>Filasterea</taxon>
        <taxon>Capsaspora</taxon>
    </lineage>
</organism>
<evidence type="ECO:0000256" key="1">
    <source>
        <dbReference type="ARBA" id="ARBA00004604"/>
    </source>
</evidence>
<evidence type="ECO:0000256" key="6">
    <source>
        <dbReference type="ARBA" id="ARBA00022603"/>
    </source>
</evidence>
<keyword evidence="11" id="KW-0804">Transcription</keyword>
<feature type="compositionally biased region" description="Acidic residues" evidence="14">
    <location>
        <begin position="324"/>
        <end position="334"/>
    </location>
</feature>
<dbReference type="Pfam" id="PF05148">
    <property type="entry name" value="Methyltransf_8"/>
    <property type="match status" value="1"/>
</dbReference>
<accession>A0A0D2X495</accession>
<feature type="region of interest" description="Disordered" evidence="14">
    <location>
        <begin position="304"/>
        <end position="357"/>
    </location>
</feature>
<dbReference type="eggNOG" id="KOG3045">
    <property type="taxonomic scope" value="Eukaryota"/>
</dbReference>
<dbReference type="OMA" id="RQVELWP"/>
<dbReference type="CDD" id="cd02440">
    <property type="entry name" value="AdoMet_MTases"/>
    <property type="match status" value="1"/>
</dbReference>
<evidence type="ECO:0000256" key="10">
    <source>
        <dbReference type="ARBA" id="ARBA00023015"/>
    </source>
</evidence>
<evidence type="ECO:0000256" key="9">
    <source>
        <dbReference type="ARBA" id="ARBA00022853"/>
    </source>
</evidence>
<feature type="region of interest" description="Disordered" evidence="14">
    <location>
        <begin position="1"/>
        <end position="59"/>
    </location>
</feature>
<dbReference type="RefSeq" id="XP_004345685.1">
    <property type="nucleotide sequence ID" value="XM_004345635.2"/>
</dbReference>
<proteinExistence type="inferred from homology"/>
<feature type="compositionally biased region" description="Low complexity" evidence="14">
    <location>
        <begin position="140"/>
        <end position="152"/>
    </location>
</feature>
<dbReference type="FunCoup" id="A0A0D2X495">
    <property type="interactions" value="356"/>
</dbReference>
<keyword evidence="5 13" id="KW-0698">rRNA processing</keyword>
<dbReference type="InterPro" id="IPR007823">
    <property type="entry name" value="RRP8"/>
</dbReference>
<dbReference type="AlphaFoldDB" id="A0A0D2X495"/>
<dbReference type="GO" id="GO:0005730">
    <property type="term" value="C:nucleolus"/>
    <property type="evidence" value="ECO:0007669"/>
    <property type="project" value="UniProtKB-SubCell"/>
</dbReference>
<dbReference type="STRING" id="595528.A0A0D2X495"/>
<evidence type="ECO:0000256" key="14">
    <source>
        <dbReference type="SAM" id="MobiDB-lite"/>
    </source>
</evidence>
<feature type="compositionally biased region" description="Low complexity" evidence="14">
    <location>
        <begin position="348"/>
        <end position="357"/>
    </location>
</feature>
<dbReference type="GO" id="GO:0042273">
    <property type="term" value="P:ribosomal large subunit biogenesis"/>
    <property type="evidence" value="ECO:0007669"/>
    <property type="project" value="TreeGrafter"/>
</dbReference>
<keyword evidence="10" id="KW-0805">Transcription regulation</keyword>
<dbReference type="SUPFAM" id="SSF53335">
    <property type="entry name" value="S-adenosyl-L-methionine-dependent methyltransferases"/>
    <property type="match status" value="1"/>
</dbReference>
<evidence type="ECO:0000256" key="7">
    <source>
        <dbReference type="ARBA" id="ARBA00022679"/>
    </source>
</evidence>
<dbReference type="GO" id="GO:0006325">
    <property type="term" value="P:chromatin organization"/>
    <property type="evidence" value="ECO:0007669"/>
    <property type="project" value="UniProtKB-KW"/>
</dbReference>
<comment type="similarity">
    <text evidence="2 13">Belongs to the methyltransferase superfamily. RRP8 family.</text>
</comment>
<keyword evidence="8 13" id="KW-0949">S-adenosyl-L-methionine</keyword>
<dbReference type="FunFam" id="1.10.10.2150:FF:000001">
    <property type="entry name" value="Ribosomal RNA-processing protein 8"/>
    <property type="match status" value="1"/>
</dbReference>
<keyword evidence="12 13" id="KW-0539">Nucleus</keyword>
<evidence type="ECO:0000256" key="5">
    <source>
        <dbReference type="ARBA" id="ARBA00022552"/>
    </source>
</evidence>
<dbReference type="InterPro" id="IPR042036">
    <property type="entry name" value="RRP8_N"/>
</dbReference>
<feature type="compositionally biased region" description="Basic and acidic residues" evidence="14">
    <location>
        <begin position="335"/>
        <end position="347"/>
    </location>
</feature>
<dbReference type="PhylomeDB" id="A0A0D2X495"/>
<evidence type="ECO:0000256" key="4">
    <source>
        <dbReference type="ARBA" id="ARBA00022491"/>
    </source>
</evidence>
<keyword evidence="16" id="KW-1185">Reference proteome</keyword>
<comment type="function">
    <text evidence="13">Probable methyltransferase required to silence rDNA.</text>
</comment>
<evidence type="ECO:0000256" key="11">
    <source>
        <dbReference type="ARBA" id="ARBA00023163"/>
    </source>
</evidence>
<evidence type="ECO:0000313" key="16">
    <source>
        <dbReference type="Proteomes" id="UP000008743"/>
    </source>
</evidence>
<evidence type="ECO:0000256" key="3">
    <source>
        <dbReference type="ARBA" id="ARBA00020203"/>
    </source>
</evidence>